<dbReference type="RefSeq" id="WP_158246393.1">
    <property type="nucleotide sequence ID" value="NZ_CP133983.1"/>
</dbReference>
<keyword evidence="3" id="KW-1185">Reference proteome</keyword>
<dbReference type="Proteomes" id="UP000325292">
    <property type="component" value="Chromosome"/>
</dbReference>
<dbReference type="InterPro" id="IPR000600">
    <property type="entry name" value="ROK"/>
</dbReference>
<name>A0ABM6RRU2_9FIRM</name>
<evidence type="ECO:0000313" key="3">
    <source>
        <dbReference type="Proteomes" id="UP000325292"/>
    </source>
</evidence>
<accession>A0ABM6RRU2</accession>
<dbReference type="EMBL" id="CP019454">
    <property type="protein sequence ID" value="AUW94096.1"/>
    <property type="molecule type" value="Genomic_DNA"/>
</dbReference>
<evidence type="ECO:0000256" key="1">
    <source>
        <dbReference type="ARBA" id="ARBA00006479"/>
    </source>
</evidence>
<comment type="similarity">
    <text evidence="1">Belongs to the ROK (NagC/XylR) family.</text>
</comment>
<dbReference type="InterPro" id="IPR043129">
    <property type="entry name" value="ATPase_NBD"/>
</dbReference>
<dbReference type="SUPFAM" id="SSF53067">
    <property type="entry name" value="Actin-like ATPase domain"/>
    <property type="match status" value="1"/>
</dbReference>
<evidence type="ECO:0000313" key="2">
    <source>
        <dbReference type="EMBL" id="AUW94096.1"/>
    </source>
</evidence>
<dbReference type="PANTHER" id="PTHR18964">
    <property type="entry name" value="ROK (REPRESSOR, ORF, KINASE) FAMILY"/>
    <property type="match status" value="1"/>
</dbReference>
<evidence type="ECO:0008006" key="4">
    <source>
        <dbReference type="Google" id="ProtNLM"/>
    </source>
</evidence>
<dbReference type="PANTHER" id="PTHR18964:SF149">
    <property type="entry name" value="BIFUNCTIONAL UDP-N-ACETYLGLUCOSAMINE 2-EPIMERASE_N-ACETYLMANNOSAMINE KINASE"/>
    <property type="match status" value="1"/>
</dbReference>
<gene>
    <name evidence="2" type="ORF">BXT84_09145</name>
</gene>
<organism evidence="2 3">
    <name type="scientific">Sulfobacillus thermotolerans</name>
    <dbReference type="NCBI Taxonomy" id="338644"/>
    <lineage>
        <taxon>Bacteria</taxon>
        <taxon>Bacillati</taxon>
        <taxon>Bacillota</taxon>
        <taxon>Clostridia</taxon>
        <taxon>Eubacteriales</taxon>
        <taxon>Clostridiales Family XVII. Incertae Sedis</taxon>
        <taxon>Sulfobacillus</taxon>
    </lineage>
</organism>
<proteinExistence type="inferred from homology"/>
<dbReference type="Gene3D" id="3.30.420.40">
    <property type="match status" value="2"/>
</dbReference>
<reference evidence="2 3" key="1">
    <citation type="journal article" date="2019" name="Sci. Rep.">
        <title>Sulfobacillus thermotolerans: new insights into resistance and metabolic capacities of acidophilic chemolithotrophs.</title>
        <authorList>
            <person name="Panyushkina A.E."/>
            <person name="Babenko V.V."/>
            <person name="Nikitina A.S."/>
            <person name="Selezneva O.V."/>
            <person name="Tsaplina I.A."/>
            <person name="Letarova M.A."/>
            <person name="Kostryukova E.S."/>
            <person name="Letarov A.V."/>
        </authorList>
    </citation>
    <scope>NUCLEOTIDE SEQUENCE [LARGE SCALE GENOMIC DNA]</scope>
    <source>
        <strain evidence="2 3">Kr1</strain>
    </source>
</reference>
<protein>
    <recommendedName>
        <fullName evidence="4">Glucokinase</fullName>
    </recommendedName>
</protein>
<dbReference type="InterPro" id="IPR049874">
    <property type="entry name" value="ROK_cs"/>
</dbReference>
<sequence length="314" mass="32546">MDYFAGVDIGGTKIAVGIGDASGRILLESQLVTADLPGGGEALDAITAEIDALCQRLGIERAQLRAIGVGSPGPLNGGKLFKTANLPAEWEGLDIEGGLRLRSGILTVVENDATAAAMGEWLYGAGKGLKHMVYVTISTGIGAGMVVNGMRDAGVQGNAGEFGHIVMKPDGPLCRCGKHGCLETLASGTAIARMAAERLADSPFLQQSQTIDAALVFSGANAQDATCQSILDTASFYLGLGLSYLVNLYNPEMIVLGGGVMANHHEWIQSIHDNTQRFSMDAMFPAVRIVPAQLGTASGMQGALAAAVMGQTRI</sequence>
<dbReference type="PROSITE" id="PS01125">
    <property type="entry name" value="ROK"/>
    <property type="match status" value="1"/>
</dbReference>
<dbReference type="Pfam" id="PF00480">
    <property type="entry name" value="ROK"/>
    <property type="match status" value="1"/>
</dbReference>